<dbReference type="HOGENOM" id="CLU_159086_1_0_2"/>
<name>E3GXM8_METFV</name>
<reference evidence="1 2" key="1">
    <citation type="journal article" date="2010" name="Stand. Genomic Sci.">
        <title>Complete genome sequence of Methanothermus fervidus type strain (V24S).</title>
        <authorList>
            <person name="Anderson I."/>
            <person name="Djao O.D."/>
            <person name="Misra M."/>
            <person name="Chertkov O."/>
            <person name="Nolan M."/>
            <person name="Lucas S."/>
            <person name="Lapidus A."/>
            <person name="Del Rio T.G."/>
            <person name="Tice H."/>
            <person name="Cheng J.F."/>
            <person name="Tapia R."/>
            <person name="Han C."/>
            <person name="Goodwin L."/>
            <person name="Pitluck S."/>
            <person name="Liolios K."/>
            <person name="Ivanova N."/>
            <person name="Mavromatis K."/>
            <person name="Mikhailova N."/>
            <person name="Pati A."/>
            <person name="Brambilla E."/>
            <person name="Chen A."/>
            <person name="Palaniappan K."/>
            <person name="Land M."/>
            <person name="Hauser L."/>
            <person name="Chang Y.J."/>
            <person name="Jeffries C.D."/>
            <person name="Sikorski J."/>
            <person name="Spring S."/>
            <person name="Rohde M."/>
            <person name="Eichinger K."/>
            <person name="Huber H."/>
            <person name="Wirth R."/>
            <person name="Goker M."/>
            <person name="Detter J.C."/>
            <person name="Woyke T."/>
            <person name="Bristow J."/>
            <person name="Eisen J.A."/>
            <person name="Markowitz V."/>
            <person name="Hugenholtz P."/>
            <person name="Klenk H.P."/>
            <person name="Kyrpides N.C."/>
        </authorList>
    </citation>
    <scope>NUCLEOTIDE SEQUENCE [LARGE SCALE GENOMIC DNA]</scope>
    <source>
        <strain evidence="2">ATCC 43054 / DSM 2088 / JCM 10308 / V24 S</strain>
    </source>
</reference>
<sequence length="101" mass="11595">MSTCIELYLREVEHEIHLRNAKFKDCAEFIKKKAAKVLCVNPGEKILGTRLIGIPPIPIGIDEKNKRIMIPYTKPCYGTFVIELPVDRKELENIKKVGRKC</sequence>
<keyword evidence="2" id="KW-1185">Reference proteome</keyword>
<evidence type="ECO:0000313" key="2">
    <source>
        <dbReference type="Proteomes" id="UP000002315"/>
    </source>
</evidence>
<dbReference type="InterPro" id="IPR012031">
    <property type="entry name" value="MTH0776-like"/>
</dbReference>
<dbReference type="Proteomes" id="UP000002315">
    <property type="component" value="Chromosome"/>
</dbReference>
<gene>
    <name evidence="1" type="ordered locus">Mfer_0257</name>
</gene>
<dbReference type="EMBL" id="CP002278">
    <property type="protein sequence ID" value="ADP77060.1"/>
    <property type="molecule type" value="Genomic_DNA"/>
</dbReference>
<dbReference type="KEGG" id="mfv:Mfer_0257"/>
<proteinExistence type="predicted"/>
<dbReference type="PIRSF" id="PIRSF006577">
    <property type="entry name" value="UCP006577"/>
    <property type="match status" value="1"/>
</dbReference>
<evidence type="ECO:0008006" key="3">
    <source>
        <dbReference type="Google" id="ProtNLM"/>
    </source>
</evidence>
<accession>E3GXM8</accession>
<evidence type="ECO:0000313" key="1">
    <source>
        <dbReference type="EMBL" id="ADP77060.1"/>
    </source>
</evidence>
<dbReference type="AlphaFoldDB" id="E3GXM8"/>
<dbReference type="Pfam" id="PF08979">
    <property type="entry name" value="DUF1894"/>
    <property type="match status" value="1"/>
</dbReference>
<dbReference type="STRING" id="523846.Mfer_0257"/>
<protein>
    <recommendedName>
        <fullName evidence="3">DUF1894 domain-containing protein</fullName>
    </recommendedName>
</protein>
<organism evidence="1 2">
    <name type="scientific">Methanothermus fervidus (strain ATCC 43054 / DSM 2088 / JCM 10308 / V24 S)</name>
    <dbReference type="NCBI Taxonomy" id="523846"/>
    <lineage>
        <taxon>Archaea</taxon>
        <taxon>Methanobacteriati</taxon>
        <taxon>Methanobacteriota</taxon>
        <taxon>Methanomada group</taxon>
        <taxon>Methanobacteria</taxon>
        <taxon>Methanobacteriales</taxon>
        <taxon>Methanothermaceae</taxon>
        <taxon>Methanothermus</taxon>
    </lineage>
</organism>
<dbReference type="OrthoDB" id="109565at2157"/>